<keyword evidence="3" id="KW-1185">Reference proteome</keyword>
<organism evidence="2 3">
    <name type="scientific">Modicella reniformis</name>
    <dbReference type="NCBI Taxonomy" id="1440133"/>
    <lineage>
        <taxon>Eukaryota</taxon>
        <taxon>Fungi</taxon>
        <taxon>Fungi incertae sedis</taxon>
        <taxon>Mucoromycota</taxon>
        <taxon>Mortierellomycotina</taxon>
        <taxon>Mortierellomycetes</taxon>
        <taxon>Mortierellales</taxon>
        <taxon>Mortierellaceae</taxon>
        <taxon>Modicella</taxon>
    </lineage>
</organism>
<evidence type="ECO:0000313" key="2">
    <source>
        <dbReference type="EMBL" id="KAF9937867.1"/>
    </source>
</evidence>
<reference evidence="2" key="1">
    <citation type="journal article" date="2020" name="Fungal Divers.">
        <title>Resolving the Mortierellaceae phylogeny through synthesis of multi-gene phylogenetics and phylogenomics.</title>
        <authorList>
            <person name="Vandepol N."/>
            <person name="Liber J."/>
            <person name="Desiro A."/>
            <person name="Na H."/>
            <person name="Kennedy M."/>
            <person name="Barry K."/>
            <person name="Grigoriev I.V."/>
            <person name="Miller A.N."/>
            <person name="O'Donnell K."/>
            <person name="Stajich J.E."/>
            <person name="Bonito G."/>
        </authorList>
    </citation>
    <scope>NUCLEOTIDE SEQUENCE</scope>
    <source>
        <strain evidence="2">MES-2147</strain>
    </source>
</reference>
<protein>
    <submittedName>
        <fullName evidence="2">Uncharacterized protein</fullName>
    </submittedName>
</protein>
<comment type="caution">
    <text evidence="2">The sequence shown here is derived from an EMBL/GenBank/DDBJ whole genome shotgun (WGS) entry which is preliminary data.</text>
</comment>
<feature type="region of interest" description="Disordered" evidence="1">
    <location>
        <begin position="95"/>
        <end position="131"/>
    </location>
</feature>
<evidence type="ECO:0000256" key="1">
    <source>
        <dbReference type="SAM" id="MobiDB-lite"/>
    </source>
</evidence>
<evidence type="ECO:0000313" key="3">
    <source>
        <dbReference type="Proteomes" id="UP000749646"/>
    </source>
</evidence>
<dbReference type="AlphaFoldDB" id="A0A9P6IM95"/>
<sequence length="151" mass="16794">SFKTVFRYAPYIKDDTYPYYFSHYNMGLIMMNQGRLDPAEEKFKYLLNTIHPTLMNLPGLVAGRGRNSLEILVLAKAHAALFLLNEDRAHATAVNTSRMTQAARARSRSTARKESPAANMSGLSGTSTSVGSKLTQDFKDFPTVGVSSRHF</sequence>
<accession>A0A9P6IM95</accession>
<feature type="non-terminal residue" evidence="2">
    <location>
        <position position="1"/>
    </location>
</feature>
<dbReference type="OrthoDB" id="43460at2759"/>
<feature type="compositionally biased region" description="Low complexity" evidence="1">
    <location>
        <begin position="121"/>
        <end position="131"/>
    </location>
</feature>
<name>A0A9P6IM95_9FUNG</name>
<dbReference type="Proteomes" id="UP000749646">
    <property type="component" value="Unassembled WGS sequence"/>
</dbReference>
<proteinExistence type="predicted"/>
<gene>
    <name evidence="2" type="ORF">BGZ65_000869</name>
</gene>
<dbReference type="EMBL" id="JAAAHW010009647">
    <property type="protein sequence ID" value="KAF9937867.1"/>
    <property type="molecule type" value="Genomic_DNA"/>
</dbReference>